<evidence type="ECO:0008006" key="3">
    <source>
        <dbReference type="Google" id="ProtNLM"/>
    </source>
</evidence>
<dbReference type="Proteomes" id="UP000070444">
    <property type="component" value="Unassembled WGS sequence"/>
</dbReference>
<organism evidence="1 2">
    <name type="scientific">Conidiobolus coronatus (strain ATCC 28846 / CBS 209.66 / NRRL 28638)</name>
    <name type="common">Delacroixia coronata</name>
    <dbReference type="NCBI Taxonomy" id="796925"/>
    <lineage>
        <taxon>Eukaryota</taxon>
        <taxon>Fungi</taxon>
        <taxon>Fungi incertae sedis</taxon>
        <taxon>Zoopagomycota</taxon>
        <taxon>Entomophthoromycotina</taxon>
        <taxon>Entomophthoromycetes</taxon>
        <taxon>Entomophthorales</taxon>
        <taxon>Ancylistaceae</taxon>
        <taxon>Conidiobolus</taxon>
    </lineage>
</organism>
<sequence>MDKVEWIVALSRWDIVEYLSKHELADLSVVCKFLRNKLYQHVFKRIKLRYFLDNYIDLTFNEICSTKIKRQVLESLNENLKGFILFVKSLNNISRCNESLLLSISQLFLNLNSLKLTESMITLATFDKIMCNLTKLEHLSLNDIKFVSFDTSEDPLTLHFPKSLISFNILNGTLTRKEYSSSFKVRDYFYNSPGFIAGTLKFNVEKDSLPNLKILRAYHFYQDFIGSVISLLSATRVLSHLSTSLLFINESTLANLHLIKSLTIINSNTFSQNIIQVDISAFQNLKELEISGKFVSYNGRTLFVIGQGLNVAAKNIKRLALKYFEINRLLAEEFKCNFPNLVELSLFNAGVDKAVNLNNLPKSIQALNFYNINPKLLDINTIINYPELKFISVTYESGYPYKLKFEHIELFSNIEGWREIHFPGPSIKCYKQ</sequence>
<name>A0A137P9U4_CONC2</name>
<dbReference type="InterPro" id="IPR032675">
    <property type="entry name" value="LRR_dom_sf"/>
</dbReference>
<dbReference type="AlphaFoldDB" id="A0A137P9U4"/>
<dbReference type="SUPFAM" id="SSF52047">
    <property type="entry name" value="RNI-like"/>
    <property type="match status" value="1"/>
</dbReference>
<reference evidence="1 2" key="1">
    <citation type="journal article" date="2015" name="Genome Biol. Evol.">
        <title>Phylogenomic analyses indicate that early fungi evolved digesting cell walls of algal ancestors of land plants.</title>
        <authorList>
            <person name="Chang Y."/>
            <person name="Wang S."/>
            <person name="Sekimoto S."/>
            <person name="Aerts A.L."/>
            <person name="Choi C."/>
            <person name="Clum A."/>
            <person name="LaButti K.M."/>
            <person name="Lindquist E.A."/>
            <person name="Yee Ngan C."/>
            <person name="Ohm R.A."/>
            <person name="Salamov A.A."/>
            <person name="Grigoriev I.V."/>
            <person name="Spatafora J.W."/>
            <person name="Berbee M.L."/>
        </authorList>
    </citation>
    <scope>NUCLEOTIDE SEQUENCE [LARGE SCALE GENOMIC DNA]</scope>
    <source>
        <strain evidence="1 2">NRRL 28638</strain>
    </source>
</reference>
<proteinExistence type="predicted"/>
<keyword evidence="2" id="KW-1185">Reference proteome</keyword>
<protein>
    <recommendedName>
        <fullName evidence="3">F-box domain-containing protein</fullName>
    </recommendedName>
</protein>
<accession>A0A137P9U4</accession>
<dbReference type="EMBL" id="KQ964468">
    <property type="protein sequence ID" value="KXN71752.1"/>
    <property type="molecule type" value="Genomic_DNA"/>
</dbReference>
<dbReference type="OrthoDB" id="676979at2759"/>
<gene>
    <name evidence="1" type="ORF">CONCODRAFT_69615</name>
</gene>
<evidence type="ECO:0000313" key="1">
    <source>
        <dbReference type="EMBL" id="KXN71752.1"/>
    </source>
</evidence>
<dbReference type="Gene3D" id="3.80.10.10">
    <property type="entry name" value="Ribonuclease Inhibitor"/>
    <property type="match status" value="1"/>
</dbReference>
<evidence type="ECO:0000313" key="2">
    <source>
        <dbReference type="Proteomes" id="UP000070444"/>
    </source>
</evidence>